<evidence type="ECO:0000256" key="2">
    <source>
        <dbReference type="ARBA" id="ARBA00022827"/>
    </source>
</evidence>
<dbReference type="Gene3D" id="3.30.9.10">
    <property type="entry name" value="D-Amino Acid Oxidase, subunit A, domain 2"/>
    <property type="match status" value="1"/>
</dbReference>
<dbReference type="PANTHER" id="PTHR43004">
    <property type="entry name" value="TRK SYSTEM POTASSIUM UPTAKE PROTEIN"/>
    <property type="match status" value="1"/>
</dbReference>
<keyword evidence="4" id="KW-0503">Monooxygenase</keyword>
<reference evidence="4 5" key="1">
    <citation type="submission" date="2020-01" db="EMBL/GenBank/DDBJ databases">
        <title>Pseudarthrobacter psychrotolerans sp. nov., isolated from antarctic soil.</title>
        <authorList>
            <person name="Shin Y."/>
            <person name="Park W."/>
        </authorList>
    </citation>
    <scope>NUCLEOTIDE SEQUENCE [LARGE SCALE GENOMIC DNA]</scope>
    <source>
        <strain evidence="4 5">YJ56</strain>
    </source>
</reference>
<keyword evidence="5" id="KW-1185">Reference proteome</keyword>
<dbReference type="GO" id="GO:0016709">
    <property type="term" value="F:oxidoreductase activity, acting on paired donors, with incorporation or reduction of molecular oxygen, NAD(P)H as one donor, and incorporation of one atom of oxygen"/>
    <property type="evidence" value="ECO:0007669"/>
    <property type="project" value="UniProtKB-ARBA"/>
</dbReference>
<accession>A0A6P1NL30</accession>
<organism evidence="4 5">
    <name type="scientific">Pseudarthrobacter psychrotolerans</name>
    <dbReference type="NCBI Taxonomy" id="2697569"/>
    <lineage>
        <taxon>Bacteria</taxon>
        <taxon>Bacillati</taxon>
        <taxon>Actinomycetota</taxon>
        <taxon>Actinomycetes</taxon>
        <taxon>Micrococcales</taxon>
        <taxon>Micrococcaceae</taxon>
        <taxon>Pseudarthrobacter</taxon>
    </lineage>
</organism>
<dbReference type="Pfam" id="PF21274">
    <property type="entry name" value="Rng_hyd_C"/>
    <property type="match status" value="1"/>
</dbReference>
<dbReference type="Proteomes" id="UP000464186">
    <property type="component" value="Chromosome"/>
</dbReference>
<dbReference type="KEGG" id="psey:GU243_16740"/>
<evidence type="ECO:0000313" key="5">
    <source>
        <dbReference type="Proteomes" id="UP000464186"/>
    </source>
</evidence>
<dbReference type="Gene3D" id="3.40.30.120">
    <property type="match status" value="1"/>
</dbReference>
<dbReference type="PANTHER" id="PTHR43004:SF8">
    <property type="entry name" value="FAD-BINDING DOMAIN-CONTAINING PROTEIN-RELATED"/>
    <property type="match status" value="1"/>
</dbReference>
<dbReference type="Gene3D" id="3.50.50.60">
    <property type="entry name" value="FAD/NAD(P)-binding domain"/>
    <property type="match status" value="1"/>
</dbReference>
<dbReference type="SUPFAM" id="SSF51905">
    <property type="entry name" value="FAD/NAD(P)-binding domain"/>
    <property type="match status" value="1"/>
</dbReference>
<keyword evidence="2" id="KW-0274">FAD</keyword>
<dbReference type="AlphaFoldDB" id="A0A6P1NL30"/>
<dbReference type="Pfam" id="PF01494">
    <property type="entry name" value="FAD_binding_3"/>
    <property type="match status" value="1"/>
</dbReference>
<keyword evidence="4" id="KW-0560">Oxidoreductase</keyword>
<dbReference type="InterPro" id="IPR050641">
    <property type="entry name" value="RIFMO-like"/>
</dbReference>
<keyword evidence="1" id="KW-0285">Flavoprotein</keyword>
<evidence type="ECO:0000313" key="4">
    <source>
        <dbReference type="EMBL" id="QHK21086.1"/>
    </source>
</evidence>
<dbReference type="InterPro" id="IPR002938">
    <property type="entry name" value="FAD-bd"/>
</dbReference>
<proteinExistence type="predicted"/>
<dbReference type="GO" id="GO:0071949">
    <property type="term" value="F:FAD binding"/>
    <property type="evidence" value="ECO:0007669"/>
    <property type="project" value="InterPro"/>
</dbReference>
<dbReference type="PRINTS" id="PR00420">
    <property type="entry name" value="RNGMNOXGNASE"/>
</dbReference>
<sequence length="589" mass="64151">MSDIEVPVLIVGGGGAGLTASMLLSDLGIEHLLVSALPGTSTLPKAHVVNQRSMEIFRKLGVAADIYEAGTPPEAMARTAWYAGLNGDDPVYGREIASQEVWGAGYTDPDYIAASPCRMTNLPQLRLEPVLLAHAKRKNQDATRFNHELLSFTQDDDGVTSTVLNKDTGETYTVRSQYLYGCDGGRKVGADAGIELLGQRNILYTVSVHFTADLSKYLKDPSVLINWMWPAHTGLLTLLVAMGPDNWGPDSQEWVFHENYAFDDKRVADDEALIANMKNALGLPDLELTVNKISRWTFEALVAERFQEGRVFLLGDAAHRHGPTGGLGLNTAIQDAYNLCWKTAAVLRGQASPGLLETYQAERQPVAATNVRRSTENAMNHMAIGEALGVSPANSTEDNLASLRRVWSEDAADDGFRAVLSAVIAAQSMEFREHNVEVGFRYDSAAIVPDGSQEPEPIEEIRIYQPSTRPGSPLPHAWLEDHRGNRSAVQDLGGSGEYILIAGEEGREWVEAARRIASEEGLALNAFTVGHSSGDYLDPRCAWIRDRGHTAAGAILVRPDKFIAFRADKAGDSPDDELRQAFLSIAGRS</sequence>
<evidence type="ECO:0000259" key="3">
    <source>
        <dbReference type="Pfam" id="PF01494"/>
    </source>
</evidence>
<dbReference type="InterPro" id="IPR036188">
    <property type="entry name" value="FAD/NAD-bd_sf"/>
</dbReference>
<name>A0A6P1NL30_9MICC</name>
<evidence type="ECO:0000256" key="1">
    <source>
        <dbReference type="ARBA" id="ARBA00022630"/>
    </source>
</evidence>
<gene>
    <name evidence="4" type="ORF">GU243_16740</name>
</gene>
<dbReference type="EMBL" id="CP047898">
    <property type="protein sequence ID" value="QHK21086.1"/>
    <property type="molecule type" value="Genomic_DNA"/>
</dbReference>
<protein>
    <submittedName>
        <fullName evidence="4">FAD-binding monooxygenase</fullName>
    </submittedName>
</protein>
<feature type="domain" description="FAD-binding" evidence="3">
    <location>
        <begin position="5"/>
        <end position="374"/>
    </location>
</feature>